<proteinExistence type="predicted"/>
<protein>
    <recommendedName>
        <fullName evidence="4">Odorant receptor</fullName>
    </recommendedName>
</protein>
<feature type="transmembrane region" description="Helical" evidence="1">
    <location>
        <begin position="144"/>
        <end position="166"/>
    </location>
</feature>
<comment type="caution">
    <text evidence="2">The sequence shown here is derived from an EMBL/GenBank/DDBJ whole genome shotgun (WGS) entry which is preliminary data.</text>
</comment>
<evidence type="ECO:0000313" key="3">
    <source>
        <dbReference type="Proteomes" id="UP001642540"/>
    </source>
</evidence>
<evidence type="ECO:0000256" key="1">
    <source>
        <dbReference type="SAM" id="Phobius"/>
    </source>
</evidence>
<keyword evidence="1" id="KW-0472">Membrane</keyword>
<name>A0ABP1S8R9_9HEXA</name>
<gene>
    <name evidence="2" type="ORF">ODALV1_LOCUS30861</name>
</gene>
<dbReference type="EMBL" id="CAXLJM020000164">
    <property type="protein sequence ID" value="CAL8146574.1"/>
    <property type="molecule type" value="Genomic_DNA"/>
</dbReference>
<evidence type="ECO:0000313" key="2">
    <source>
        <dbReference type="EMBL" id="CAL8146574.1"/>
    </source>
</evidence>
<accession>A0ABP1S8R9</accession>
<feature type="transmembrane region" description="Helical" evidence="1">
    <location>
        <begin position="274"/>
        <end position="296"/>
    </location>
</feature>
<keyword evidence="1" id="KW-1133">Transmembrane helix</keyword>
<dbReference type="Proteomes" id="UP001642540">
    <property type="component" value="Unassembled WGS sequence"/>
</dbReference>
<keyword evidence="3" id="KW-1185">Reference proteome</keyword>
<feature type="transmembrane region" description="Helical" evidence="1">
    <location>
        <begin position="186"/>
        <end position="211"/>
    </location>
</feature>
<feature type="transmembrane region" description="Helical" evidence="1">
    <location>
        <begin position="52"/>
        <end position="73"/>
    </location>
</feature>
<reference evidence="2 3" key="1">
    <citation type="submission" date="2024-08" db="EMBL/GenBank/DDBJ databases">
        <authorList>
            <person name="Cucini C."/>
            <person name="Frati F."/>
        </authorList>
    </citation>
    <scope>NUCLEOTIDE SEQUENCE [LARGE SCALE GENOMIC DNA]</scope>
</reference>
<sequence length="393" mass="44601">MALLSTAAVNLHVILQRVIELPIIVNQNDKVGNNRIIPNPNFFRKNNKIRWFLAKTAMQFFSIFTNFRLLYLFPPRVNSDMQQMSIYIITLGVNLCGIAAYWTQTNFINEICFILSESAKKVNMIPGLWLWPSRERLPSAGELVMYYFALAPIAISLIPFTAPFLYSYDPVQLIWTQCFSTTSYPFLLKVVGSFAWGVPSVYAVAILYSFLLGTTGIVEHALIQSKILFENDSRFKLVKLLHLNTVSFQFRTRLALHRQLQVFIRIANNVSYRILFNILFMGSTACVTCVCVIVKLRNGLPHLFCFGAAMNALGYEVTLFALVSLAAIPHTKSKDFRGFWRHLLRKKAEMKELSSCLPFGFSFGPIPVIMERTVLGINDVLVNATASLILLIK</sequence>
<feature type="transmembrane region" description="Helical" evidence="1">
    <location>
        <begin position="308"/>
        <end position="329"/>
    </location>
</feature>
<organism evidence="2 3">
    <name type="scientific">Orchesella dallaii</name>
    <dbReference type="NCBI Taxonomy" id="48710"/>
    <lineage>
        <taxon>Eukaryota</taxon>
        <taxon>Metazoa</taxon>
        <taxon>Ecdysozoa</taxon>
        <taxon>Arthropoda</taxon>
        <taxon>Hexapoda</taxon>
        <taxon>Collembola</taxon>
        <taxon>Entomobryomorpha</taxon>
        <taxon>Entomobryoidea</taxon>
        <taxon>Orchesellidae</taxon>
        <taxon>Orchesellinae</taxon>
        <taxon>Orchesella</taxon>
    </lineage>
</organism>
<evidence type="ECO:0008006" key="4">
    <source>
        <dbReference type="Google" id="ProtNLM"/>
    </source>
</evidence>
<keyword evidence="1" id="KW-0812">Transmembrane</keyword>
<feature type="transmembrane region" description="Helical" evidence="1">
    <location>
        <begin position="85"/>
        <end position="103"/>
    </location>
</feature>